<evidence type="ECO:0000313" key="2">
    <source>
        <dbReference type="Proteomes" id="UP000601099"/>
    </source>
</evidence>
<name>A0ABS0KXJ1_9BACT</name>
<comment type="caution">
    <text evidence="1">The sequence shown here is derived from an EMBL/GenBank/DDBJ whole genome shotgun (WGS) entry which is preliminary data.</text>
</comment>
<sequence length="129" mass="14978">MLLTVQGVQDPTRCLASVVEVMQAVLSIPALLWEEGKESQWTALLPEWFVTSMTRYTPQEIWAMPDQWHFESWVATLCAREWKWWSSASDPDWFQINVCLIGMPYNIGPLFYIVHACCDKGYTLTTEEQ</sequence>
<accession>A0ABS0KXJ1</accession>
<dbReference type="Proteomes" id="UP000601099">
    <property type="component" value="Unassembled WGS sequence"/>
</dbReference>
<protein>
    <submittedName>
        <fullName evidence="1">Uncharacterized protein</fullName>
    </submittedName>
</protein>
<dbReference type="EMBL" id="JADWYK010000001">
    <property type="protein sequence ID" value="MBG8552558.1"/>
    <property type="molecule type" value="Genomic_DNA"/>
</dbReference>
<evidence type="ECO:0000313" key="1">
    <source>
        <dbReference type="EMBL" id="MBG8552558.1"/>
    </source>
</evidence>
<proteinExistence type="predicted"/>
<keyword evidence="2" id="KW-1185">Reference proteome</keyword>
<reference evidence="1 2" key="1">
    <citation type="submission" date="2020-11" db="EMBL/GenBank/DDBJ databases">
        <title>Hymenobacter sp.</title>
        <authorList>
            <person name="Kim M.K."/>
        </authorList>
    </citation>
    <scope>NUCLEOTIDE SEQUENCE [LARGE SCALE GENOMIC DNA]</scope>
    <source>
        <strain evidence="1 2">BT594</strain>
    </source>
</reference>
<dbReference type="RefSeq" id="WP_196953585.1">
    <property type="nucleotide sequence ID" value="NZ_JADWYK010000001.1"/>
</dbReference>
<organism evidence="1 2">
    <name type="scientific">Hymenobacter guriensis</name>
    <dbReference type="NCBI Taxonomy" id="2793065"/>
    <lineage>
        <taxon>Bacteria</taxon>
        <taxon>Pseudomonadati</taxon>
        <taxon>Bacteroidota</taxon>
        <taxon>Cytophagia</taxon>
        <taxon>Cytophagales</taxon>
        <taxon>Hymenobacteraceae</taxon>
        <taxon>Hymenobacter</taxon>
    </lineage>
</organism>
<gene>
    <name evidence="1" type="ORF">I5L79_03320</name>
</gene>